<evidence type="ECO:0000256" key="2">
    <source>
        <dbReference type="ARBA" id="ARBA00022490"/>
    </source>
</evidence>
<dbReference type="InterPro" id="IPR042101">
    <property type="entry name" value="SRP54_N_sf"/>
</dbReference>
<evidence type="ECO:0000313" key="12">
    <source>
        <dbReference type="Proteomes" id="UP000823933"/>
    </source>
</evidence>
<keyword evidence="5 9" id="KW-0342">GTP-binding</keyword>
<feature type="binding site" evidence="9">
    <location>
        <begin position="263"/>
        <end position="266"/>
    </location>
    <ligand>
        <name>GTP</name>
        <dbReference type="ChEBI" id="CHEBI:37565"/>
    </ligand>
</feature>
<name>A0A9D1QC23_9FIRM</name>
<dbReference type="EC" id="3.6.5.4" evidence="9"/>
<keyword evidence="1 9" id="KW-1003">Cell membrane</keyword>
<dbReference type="InterPro" id="IPR003593">
    <property type="entry name" value="AAA+_ATPase"/>
</dbReference>
<evidence type="ECO:0000256" key="4">
    <source>
        <dbReference type="ARBA" id="ARBA00022801"/>
    </source>
</evidence>
<dbReference type="SMART" id="SM00963">
    <property type="entry name" value="SRP54_N"/>
    <property type="match status" value="1"/>
</dbReference>
<dbReference type="Proteomes" id="UP000823933">
    <property type="component" value="Unassembled WGS sequence"/>
</dbReference>
<sequence length="316" mass="33924">MGLFGIGKKNKEKTKEKMENGLRKTRTGFWGNIVNALTGAEITDDLYDELEEQLILADVGADVALHLVERLREEVKKQSLKTGDQAMDALRAIIQEEMEPAGEMDLSGHPAVILVIGVNGVGKTTSIAKLAHYYREQGRRVMLAAGDTFRAAASEQLDIWAGRAGVPIVKAGEGADPAAVIFDTVKSAEARGYDMVIADTAGRLHNKANLMAELSKISRSVRKAAPESSLETLLVLDAITGQNAISQAREFCKAADASGVILTKLDGTAKGGCVVAVKQRLGLPVRFIGVGEAIDDLLPFDAAGFVEELLPRKWRS</sequence>
<reference evidence="11" key="2">
    <citation type="submission" date="2021-04" db="EMBL/GenBank/DDBJ databases">
        <authorList>
            <person name="Gilroy R."/>
        </authorList>
    </citation>
    <scope>NUCLEOTIDE SEQUENCE</scope>
    <source>
        <strain evidence="11">ChiHcolR34-3080</strain>
    </source>
</reference>
<dbReference type="SMART" id="SM00382">
    <property type="entry name" value="AAA"/>
    <property type="match status" value="1"/>
</dbReference>
<keyword evidence="3 9" id="KW-0547">Nucleotide-binding</keyword>
<gene>
    <name evidence="9 11" type="primary">ftsY</name>
    <name evidence="11" type="ORF">H9890_07550</name>
</gene>
<dbReference type="Gene3D" id="1.20.120.140">
    <property type="entry name" value="Signal recognition particle SRP54, nucleotide-binding domain"/>
    <property type="match status" value="1"/>
</dbReference>
<dbReference type="InterPro" id="IPR013822">
    <property type="entry name" value="Signal_recog_particl_SRP54_hlx"/>
</dbReference>
<evidence type="ECO:0000256" key="9">
    <source>
        <dbReference type="HAMAP-Rule" id="MF_00920"/>
    </source>
</evidence>
<dbReference type="EMBL" id="DXHQ01000086">
    <property type="protein sequence ID" value="HIW09236.1"/>
    <property type="molecule type" value="Genomic_DNA"/>
</dbReference>
<feature type="binding site" evidence="9">
    <location>
        <begin position="117"/>
        <end position="124"/>
    </location>
    <ligand>
        <name>GTP</name>
        <dbReference type="ChEBI" id="CHEBI:37565"/>
    </ligand>
</feature>
<evidence type="ECO:0000313" key="11">
    <source>
        <dbReference type="EMBL" id="HIW09236.1"/>
    </source>
</evidence>
<evidence type="ECO:0000256" key="5">
    <source>
        <dbReference type="ARBA" id="ARBA00023134"/>
    </source>
</evidence>
<keyword evidence="2 9" id="KW-0963">Cytoplasm</keyword>
<comment type="caution">
    <text evidence="11">The sequence shown here is derived from an EMBL/GenBank/DDBJ whole genome shotgun (WGS) entry which is preliminary data.</text>
</comment>
<dbReference type="GO" id="GO:0005047">
    <property type="term" value="F:signal recognition particle binding"/>
    <property type="evidence" value="ECO:0007669"/>
    <property type="project" value="TreeGrafter"/>
</dbReference>
<dbReference type="GO" id="GO:0005525">
    <property type="term" value="F:GTP binding"/>
    <property type="evidence" value="ECO:0007669"/>
    <property type="project" value="UniProtKB-UniRule"/>
</dbReference>
<evidence type="ECO:0000256" key="7">
    <source>
        <dbReference type="ARBA" id="ARBA00023170"/>
    </source>
</evidence>
<comment type="similarity">
    <text evidence="9">Belongs to the GTP-binding SRP family. FtsY subfamily.</text>
</comment>
<dbReference type="SUPFAM" id="SSF47364">
    <property type="entry name" value="Domain of the SRP/SRP receptor G-proteins"/>
    <property type="match status" value="1"/>
</dbReference>
<reference evidence="11" key="1">
    <citation type="journal article" date="2021" name="PeerJ">
        <title>Extensive microbial diversity within the chicken gut microbiome revealed by metagenomics and culture.</title>
        <authorList>
            <person name="Gilroy R."/>
            <person name="Ravi A."/>
            <person name="Getino M."/>
            <person name="Pursley I."/>
            <person name="Horton D.L."/>
            <person name="Alikhan N.F."/>
            <person name="Baker D."/>
            <person name="Gharbi K."/>
            <person name="Hall N."/>
            <person name="Watson M."/>
            <person name="Adriaenssens E.M."/>
            <person name="Foster-Nyarko E."/>
            <person name="Jarju S."/>
            <person name="Secka A."/>
            <person name="Antonio M."/>
            <person name="Oren A."/>
            <person name="Chaudhuri R.R."/>
            <person name="La Ragione R."/>
            <person name="Hildebrand F."/>
            <person name="Pallen M.J."/>
        </authorList>
    </citation>
    <scope>NUCLEOTIDE SEQUENCE</scope>
    <source>
        <strain evidence="11">ChiHcolR34-3080</strain>
    </source>
</reference>
<keyword evidence="7 9" id="KW-0675">Receptor</keyword>
<keyword evidence="6 9" id="KW-0472">Membrane</keyword>
<dbReference type="NCBIfam" id="TIGR00064">
    <property type="entry name" value="ftsY"/>
    <property type="match status" value="1"/>
</dbReference>
<dbReference type="Pfam" id="PF00448">
    <property type="entry name" value="SRP54"/>
    <property type="match status" value="1"/>
</dbReference>
<dbReference type="InterPro" id="IPR036225">
    <property type="entry name" value="SRP/SRP_N"/>
</dbReference>
<dbReference type="SMART" id="SM00962">
    <property type="entry name" value="SRP54"/>
    <property type="match status" value="1"/>
</dbReference>
<dbReference type="GO" id="GO:0006614">
    <property type="term" value="P:SRP-dependent cotranslational protein targeting to membrane"/>
    <property type="evidence" value="ECO:0007669"/>
    <property type="project" value="InterPro"/>
</dbReference>
<comment type="subcellular location">
    <subcellularLocation>
        <location evidence="9">Cell membrane</location>
        <topology evidence="9">Peripheral membrane protein</topology>
        <orientation evidence="9">Cytoplasmic side</orientation>
    </subcellularLocation>
    <subcellularLocation>
        <location evidence="9">Cytoplasm</location>
    </subcellularLocation>
</comment>
<evidence type="ECO:0000256" key="3">
    <source>
        <dbReference type="ARBA" id="ARBA00022741"/>
    </source>
</evidence>
<evidence type="ECO:0000256" key="1">
    <source>
        <dbReference type="ARBA" id="ARBA00022475"/>
    </source>
</evidence>
<dbReference type="Pfam" id="PF02881">
    <property type="entry name" value="SRP54_N"/>
    <property type="match status" value="1"/>
</dbReference>
<dbReference type="Gene3D" id="3.40.50.300">
    <property type="entry name" value="P-loop containing nucleotide triphosphate hydrolases"/>
    <property type="match status" value="1"/>
</dbReference>
<dbReference type="GO" id="GO:0003924">
    <property type="term" value="F:GTPase activity"/>
    <property type="evidence" value="ECO:0007669"/>
    <property type="project" value="UniProtKB-UniRule"/>
</dbReference>
<dbReference type="PROSITE" id="PS00300">
    <property type="entry name" value="SRP54"/>
    <property type="match status" value="1"/>
</dbReference>
<dbReference type="FunFam" id="1.20.120.140:FF:000002">
    <property type="entry name" value="Signal recognition particle receptor FtsY"/>
    <property type="match status" value="1"/>
</dbReference>
<evidence type="ECO:0000256" key="6">
    <source>
        <dbReference type="ARBA" id="ARBA00023136"/>
    </source>
</evidence>
<dbReference type="HAMAP" id="MF_00920">
    <property type="entry name" value="FtsY"/>
    <property type="match status" value="1"/>
</dbReference>
<dbReference type="InterPro" id="IPR000897">
    <property type="entry name" value="SRP54_GTPase_dom"/>
</dbReference>
<evidence type="ECO:0000259" key="10">
    <source>
        <dbReference type="PROSITE" id="PS00300"/>
    </source>
</evidence>
<dbReference type="GO" id="GO:0005737">
    <property type="term" value="C:cytoplasm"/>
    <property type="evidence" value="ECO:0007669"/>
    <property type="project" value="UniProtKB-SubCell"/>
</dbReference>
<comment type="catalytic activity">
    <reaction evidence="8 9">
        <text>GTP + H2O = GDP + phosphate + H(+)</text>
        <dbReference type="Rhea" id="RHEA:19669"/>
        <dbReference type="ChEBI" id="CHEBI:15377"/>
        <dbReference type="ChEBI" id="CHEBI:15378"/>
        <dbReference type="ChEBI" id="CHEBI:37565"/>
        <dbReference type="ChEBI" id="CHEBI:43474"/>
        <dbReference type="ChEBI" id="CHEBI:58189"/>
        <dbReference type="EC" id="3.6.5.4"/>
    </reaction>
</comment>
<keyword evidence="4 9" id="KW-0378">Hydrolase</keyword>
<dbReference type="FunFam" id="3.40.50.300:FF:000053">
    <property type="entry name" value="Signal recognition particle receptor FtsY"/>
    <property type="match status" value="1"/>
</dbReference>
<dbReference type="CDD" id="cd17874">
    <property type="entry name" value="FtsY"/>
    <property type="match status" value="1"/>
</dbReference>
<dbReference type="AlphaFoldDB" id="A0A9D1QC23"/>
<accession>A0A9D1QC23</accession>
<dbReference type="PANTHER" id="PTHR43134">
    <property type="entry name" value="SIGNAL RECOGNITION PARTICLE RECEPTOR SUBUNIT ALPHA"/>
    <property type="match status" value="1"/>
</dbReference>
<proteinExistence type="inferred from homology"/>
<comment type="subunit">
    <text evidence="9">Part of the signal recognition particle protein translocation system, which is composed of SRP and FtsY.</text>
</comment>
<evidence type="ECO:0000256" key="8">
    <source>
        <dbReference type="ARBA" id="ARBA00048027"/>
    </source>
</evidence>
<dbReference type="InterPro" id="IPR004390">
    <property type="entry name" value="SR_rcpt_FtsY"/>
</dbReference>
<dbReference type="GO" id="GO:0005886">
    <property type="term" value="C:plasma membrane"/>
    <property type="evidence" value="ECO:0007669"/>
    <property type="project" value="UniProtKB-SubCell"/>
</dbReference>
<feature type="binding site" evidence="9">
    <location>
        <begin position="199"/>
        <end position="203"/>
    </location>
    <ligand>
        <name>GTP</name>
        <dbReference type="ChEBI" id="CHEBI:37565"/>
    </ligand>
</feature>
<dbReference type="SUPFAM" id="SSF52540">
    <property type="entry name" value="P-loop containing nucleoside triphosphate hydrolases"/>
    <property type="match status" value="1"/>
</dbReference>
<dbReference type="PANTHER" id="PTHR43134:SF1">
    <property type="entry name" value="SIGNAL RECOGNITION PARTICLE RECEPTOR SUBUNIT ALPHA"/>
    <property type="match status" value="1"/>
</dbReference>
<dbReference type="InterPro" id="IPR027417">
    <property type="entry name" value="P-loop_NTPase"/>
</dbReference>
<protein>
    <recommendedName>
        <fullName evidence="9">Signal recognition particle receptor FtsY</fullName>
        <shortName evidence="9">SRP receptor</shortName>
        <ecNumber evidence="9">3.6.5.4</ecNumber>
    </recommendedName>
</protein>
<comment type="function">
    <text evidence="9">Involved in targeting and insertion of nascent membrane proteins into the cytoplasmic membrane. Acts as a receptor for the complex formed by the signal recognition particle (SRP) and the ribosome-nascent chain (RNC).</text>
</comment>
<organism evidence="11 12">
    <name type="scientific">Candidatus Faecalibacterium intestinigallinarum</name>
    <dbReference type="NCBI Taxonomy" id="2838581"/>
    <lineage>
        <taxon>Bacteria</taxon>
        <taxon>Bacillati</taxon>
        <taxon>Bacillota</taxon>
        <taxon>Clostridia</taxon>
        <taxon>Eubacteriales</taxon>
        <taxon>Oscillospiraceae</taxon>
        <taxon>Faecalibacterium</taxon>
    </lineage>
</organism>
<feature type="domain" description="SRP54-type proteins GTP-binding" evidence="10">
    <location>
        <begin position="284"/>
        <end position="297"/>
    </location>
</feature>